<keyword evidence="3" id="KW-1185">Reference proteome</keyword>
<feature type="compositionally biased region" description="Basic residues" evidence="1">
    <location>
        <begin position="41"/>
        <end position="60"/>
    </location>
</feature>
<dbReference type="Gramene" id="OB07G33020.1">
    <property type="protein sequence ID" value="OB07G33020.1"/>
    <property type="gene ID" value="OB07G33020"/>
</dbReference>
<name>J3MPH0_ORYBR</name>
<dbReference type="EnsemblPlants" id="OB07G33020.1">
    <property type="protein sequence ID" value="OB07G33020.1"/>
    <property type="gene ID" value="OB07G33020"/>
</dbReference>
<sequence>MQLTATSPPVPCGGGGDPWARPLRWRRLLHTLATASSSHCPGKRRDPRRRRGRGGGRGRGRGWAAATSLGDKAGAASAYGVCCVGGVTSNRDSKRCDAMPSPPSLRAMRDANPS</sequence>
<evidence type="ECO:0000256" key="1">
    <source>
        <dbReference type="SAM" id="MobiDB-lite"/>
    </source>
</evidence>
<dbReference type="Proteomes" id="UP000006038">
    <property type="component" value="Chromosome 7"/>
</dbReference>
<accession>J3MPH0</accession>
<organism evidence="2">
    <name type="scientific">Oryza brachyantha</name>
    <name type="common">malo sina</name>
    <dbReference type="NCBI Taxonomy" id="4533"/>
    <lineage>
        <taxon>Eukaryota</taxon>
        <taxon>Viridiplantae</taxon>
        <taxon>Streptophyta</taxon>
        <taxon>Embryophyta</taxon>
        <taxon>Tracheophyta</taxon>
        <taxon>Spermatophyta</taxon>
        <taxon>Magnoliopsida</taxon>
        <taxon>Liliopsida</taxon>
        <taxon>Poales</taxon>
        <taxon>Poaceae</taxon>
        <taxon>BOP clade</taxon>
        <taxon>Oryzoideae</taxon>
        <taxon>Oryzeae</taxon>
        <taxon>Oryzinae</taxon>
        <taxon>Oryza</taxon>
    </lineage>
</organism>
<reference evidence="2" key="2">
    <citation type="submission" date="2013-04" db="UniProtKB">
        <authorList>
            <consortium name="EnsemblPlants"/>
        </authorList>
    </citation>
    <scope>IDENTIFICATION</scope>
</reference>
<proteinExistence type="predicted"/>
<evidence type="ECO:0000313" key="2">
    <source>
        <dbReference type="EnsemblPlants" id="OB07G33020.1"/>
    </source>
</evidence>
<evidence type="ECO:0000313" key="3">
    <source>
        <dbReference type="Proteomes" id="UP000006038"/>
    </source>
</evidence>
<feature type="region of interest" description="Disordered" evidence="1">
    <location>
        <begin position="32"/>
        <end position="64"/>
    </location>
</feature>
<reference evidence="2" key="1">
    <citation type="journal article" date="2013" name="Nat. Commun.">
        <title>Whole-genome sequencing of Oryza brachyantha reveals mechanisms underlying Oryza genome evolution.</title>
        <authorList>
            <person name="Chen J."/>
            <person name="Huang Q."/>
            <person name="Gao D."/>
            <person name="Wang J."/>
            <person name="Lang Y."/>
            <person name="Liu T."/>
            <person name="Li B."/>
            <person name="Bai Z."/>
            <person name="Luis Goicoechea J."/>
            <person name="Liang C."/>
            <person name="Chen C."/>
            <person name="Zhang W."/>
            <person name="Sun S."/>
            <person name="Liao Y."/>
            <person name="Zhang X."/>
            <person name="Yang L."/>
            <person name="Song C."/>
            <person name="Wang M."/>
            <person name="Shi J."/>
            <person name="Liu G."/>
            <person name="Liu J."/>
            <person name="Zhou H."/>
            <person name="Zhou W."/>
            <person name="Yu Q."/>
            <person name="An N."/>
            <person name="Chen Y."/>
            <person name="Cai Q."/>
            <person name="Wang B."/>
            <person name="Liu B."/>
            <person name="Min J."/>
            <person name="Huang Y."/>
            <person name="Wu H."/>
            <person name="Li Z."/>
            <person name="Zhang Y."/>
            <person name="Yin Y."/>
            <person name="Song W."/>
            <person name="Jiang J."/>
            <person name="Jackson S.A."/>
            <person name="Wing R.A."/>
            <person name="Wang J."/>
            <person name="Chen M."/>
        </authorList>
    </citation>
    <scope>NUCLEOTIDE SEQUENCE [LARGE SCALE GENOMIC DNA]</scope>
    <source>
        <strain evidence="2">cv. IRGC 101232</strain>
    </source>
</reference>
<feature type="region of interest" description="Disordered" evidence="1">
    <location>
        <begin position="87"/>
        <end position="114"/>
    </location>
</feature>
<dbReference type="AlphaFoldDB" id="J3MPH0"/>
<dbReference type="HOGENOM" id="CLU_2124912_0_0_1"/>
<protein>
    <submittedName>
        <fullName evidence="2">Uncharacterized protein</fullName>
    </submittedName>
</protein>